<comment type="cofactor">
    <cofactor evidence="11">
        <name>Mg(2+)</name>
        <dbReference type="ChEBI" id="CHEBI:18420"/>
    </cofactor>
    <text evidence="11">Binds 1 Mg(2+) ion per subunit.</text>
</comment>
<dbReference type="InterPro" id="IPR049557">
    <property type="entry name" value="Transketolase_CS"/>
</dbReference>
<dbReference type="PANTHER" id="PTHR43322">
    <property type="entry name" value="1-D-DEOXYXYLULOSE 5-PHOSPHATE SYNTHASE-RELATED"/>
    <property type="match status" value="1"/>
</dbReference>
<evidence type="ECO:0000259" key="12">
    <source>
        <dbReference type="SMART" id="SM00861"/>
    </source>
</evidence>
<feature type="binding site" evidence="11">
    <location>
        <position position="369"/>
    </location>
    <ligand>
        <name>thiamine diphosphate</name>
        <dbReference type="ChEBI" id="CHEBI:58937"/>
    </ligand>
</feature>
<accession>A0A2T9KDL7</accession>
<dbReference type="InterPro" id="IPR029061">
    <property type="entry name" value="THDP-binding"/>
</dbReference>
<dbReference type="SUPFAM" id="SSF52518">
    <property type="entry name" value="Thiamin diphosphate-binding fold (THDP-binding)"/>
    <property type="match status" value="2"/>
</dbReference>
<dbReference type="GO" id="GO:0030976">
    <property type="term" value="F:thiamine pyrophosphate binding"/>
    <property type="evidence" value="ECO:0007669"/>
    <property type="project" value="UniProtKB-UniRule"/>
</dbReference>
<dbReference type="OrthoDB" id="9803371at2"/>
<feature type="binding site" evidence="11">
    <location>
        <position position="178"/>
    </location>
    <ligand>
        <name>thiamine diphosphate</name>
        <dbReference type="ChEBI" id="CHEBI:58937"/>
    </ligand>
</feature>
<feature type="binding site" evidence="11">
    <location>
        <position position="77"/>
    </location>
    <ligand>
        <name>thiamine diphosphate</name>
        <dbReference type="ChEBI" id="CHEBI:58937"/>
    </ligand>
</feature>
<evidence type="ECO:0000313" key="14">
    <source>
        <dbReference type="Proteomes" id="UP000245073"/>
    </source>
</evidence>
<sequence length="639" mass="67258">MPTHTPLLDSVSSPADTRGLSIAELKQLADEVRAETIDAVSVTGGHLGAGLGVVELTVALHHVYETPRDILIWDVGHQAYPHKILTGRRDRIKTLRQGGGLSGFTKRAESEYDPFGAAHAATSISAALGFCAARDAKGEDNAVVAVIGDGSLGAGMAYEAMNAATDATRQLTVILNDNDMSIAPPVGGMSAYLANLVSGGAYRKARKLGKTVVEKLPTPIRDAARKAEEYARGMVTGGTFFEELGFHYVGPIDGHDMDALVSVLKNAREFKEKPVLVHVVTQKGKGYAPAEGAADKLHAVAKFDVVTGQQQKAAAGPPSYTKVFAQELVKQAAKDDKIVAITAAMPSGTGLDIFEKAYPTRTFDVGIAEQHAVTFAAGLAADGMKPFAAIYSTFLQRGYDQVVHDVAIQRLPVRFAMDRAGLVGADGPTHAGSFDIGFMGALPGMVLMAAADELELARMVATAVEIDDRPSAFRYPRGEGLGLELPAGPAEPLEIGKGRIVREGTSVAIVSFGTRLSESLKAADLLAARGLSATVCDARFAKPLDLDLLLRLAREHEAIVTVEEGAMGGFGAFVLQALAQHGALDRGLKIRTLGLPDVFQDQDKPDLMYAEAGLDAEGILRGALSALGMDNVSAAGRRA</sequence>
<dbReference type="FunFam" id="3.40.50.920:FF:000002">
    <property type="entry name" value="1-deoxy-D-xylulose-5-phosphate synthase"/>
    <property type="match status" value="1"/>
</dbReference>
<dbReference type="InterPro" id="IPR033248">
    <property type="entry name" value="Transketolase_C"/>
</dbReference>
<dbReference type="GO" id="GO:0016114">
    <property type="term" value="P:terpenoid biosynthetic process"/>
    <property type="evidence" value="ECO:0007669"/>
    <property type="project" value="UniProtKB-UniRule"/>
</dbReference>
<dbReference type="InterPro" id="IPR005477">
    <property type="entry name" value="Dxylulose-5-P_synthase"/>
</dbReference>
<name>A0A2T9KDL7_9CAUL</name>
<dbReference type="CDD" id="cd07033">
    <property type="entry name" value="TPP_PYR_DXS_TK_like"/>
    <property type="match status" value="1"/>
</dbReference>
<evidence type="ECO:0000256" key="4">
    <source>
        <dbReference type="ARBA" id="ARBA00022679"/>
    </source>
</evidence>
<comment type="catalytic activity">
    <reaction evidence="11">
        <text>D-glyceraldehyde 3-phosphate + pyruvate + H(+) = 1-deoxy-D-xylulose 5-phosphate + CO2</text>
        <dbReference type="Rhea" id="RHEA:12605"/>
        <dbReference type="ChEBI" id="CHEBI:15361"/>
        <dbReference type="ChEBI" id="CHEBI:15378"/>
        <dbReference type="ChEBI" id="CHEBI:16526"/>
        <dbReference type="ChEBI" id="CHEBI:57792"/>
        <dbReference type="ChEBI" id="CHEBI:59776"/>
        <dbReference type="EC" id="2.2.1.7"/>
    </reaction>
</comment>
<reference evidence="13 14" key="1">
    <citation type="submission" date="2018-04" db="EMBL/GenBank/DDBJ databases">
        <title>The genome sequence of Caulobacter sp. 744.</title>
        <authorList>
            <person name="Gao J."/>
            <person name="Sun J."/>
        </authorList>
    </citation>
    <scope>NUCLEOTIDE SEQUENCE [LARGE SCALE GENOMIC DNA]</scope>
    <source>
        <strain evidence="13 14">774</strain>
    </source>
</reference>
<dbReference type="Gene3D" id="3.40.50.920">
    <property type="match status" value="1"/>
</dbReference>
<keyword evidence="7 11" id="KW-0784">Thiamine biosynthesis</keyword>
<feature type="binding site" evidence="11">
    <location>
        <position position="287"/>
    </location>
    <ligand>
        <name>thiamine diphosphate</name>
        <dbReference type="ChEBI" id="CHEBI:58937"/>
    </ligand>
</feature>
<comment type="similarity">
    <text evidence="2 11">Belongs to the transketolase family. DXPS subfamily.</text>
</comment>
<dbReference type="GO" id="GO:0008661">
    <property type="term" value="F:1-deoxy-D-xylulose-5-phosphate synthase activity"/>
    <property type="evidence" value="ECO:0007669"/>
    <property type="project" value="UniProtKB-UniRule"/>
</dbReference>
<dbReference type="Proteomes" id="UP000245073">
    <property type="component" value="Unassembled WGS sequence"/>
</dbReference>
<keyword evidence="9 11" id="KW-0414">Isoprene biosynthesis</keyword>
<evidence type="ECO:0000256" key="9">
    <source>
        <dbReference type="ARBA" id="ARBA00023229"/>
    </source>
</evidence>
<comment type="function">
    <text evidence="10 11">Catalyzes the acyloin condensation reaction between C atoms 2 and 3 of pyruvate and glyceraldehyde 3-phosphate to yield 1-deoxy-D-xylulose-5-phosphate (DXP).</text>
</comment>
<dbReference type="Pfam" id="PF13292">
    <property type="entry name" value="DXP_synthase_N"/>
    <property type="match status" value="1"/>
</dbReference>
<dbReference type="Pfam" id="PF02779">
    <property type="entry name" value="Transket_pyr"/>
    <property type="match status" value="1"/>
</dbReference>
<protein>
    <recommendedName>
        <fullName evidence="11">1-deoxy-D-xylulose-5-phosphate synthase</fullName>
        <ecNumber evidence="11">2.2.1.7</ecNumber>
    </recommendedName>
    <alternativeName>
        <fullName evidence="11">1-deoxyxylulose-5-phosphate synthase</fullName>
        <shortName evidence="11">DXP synthase</shortName>
        <shortName evidence="11">DXPS</shortName>
    </alternativeName>
</protein>
<keyword evidence="14" id="KW-1185">Reference proteome</keyword>
<feature type="binding site" evidence="11">
    <location>
        <begin position="150"/>
        <end position="151"/>
    </location>
    <ligand>
        <name>thiamine diphosphate</name>
        <dbReference type="ChEBI" id="CHEBI:58937"/>
    </ligand>
</feature>
<dbReference type="HAMAP" id="MF_00315">
    <property type="entry name" value="DXP_synth"/>
    <property type="match status" value="1"/>
</dbReference>
<dbReference type="PANTHER" id="PTHR43322:SF5">
    <property type="entry name" value="1-DEOXY-D-XYLULOSE-5-PHOSPHATE SYNTHASE, CHLOROPLASTIC"/>
    <property type="match status" value="1"/>
</dbReference>
<dbReference type="GO" id="GO:0009228">
    <property type="term" value="P:thiamine biosynthetic process"/>
    <property type="evidence" value="ECO:0007669"/>
    <property type="project" value="UniProtKB-UniRule"/>
</dbReference>
<dbReference type="NCBIfam" id="TIGR00204">
    <property type="entry name" value="dxs"/>
    <property type="match status" value="1"/>
</dbReference>
<evidence type="ECO:0000313" key="13">
    <source>
        <dbReference type="EMBL" id="PVM94071.1"/>
    </source>
</evidence>
<dbReference type="InterPro" id="IPR005475">
    <property type="entry name" value="Transketolase-like_Pyr-bd"/>
</dbReference>
<dbReference type="UniPathway" id="UPA00064">
    <property type="reaction ID" value="UER00091"/>
</dbReference>
<dbReference type="SUPFAM" id="SSF52922">
    <property type="entry name" value="TK C-terminal domain-like"/>
    <property type="match status" value="1"/>
</dbReference>
<evidence type="ECO:0000256" key="2">
    <source>
        <dbReference type="ARBA" id="ARBA00011081"/>
    </source>
</evidence>
<feature type="domain" description="Transketolase-like pyrimidine-binding" evidence="12">
    <location>
        <begin position="318"/>
        <end position="483"/>
    </location>
</feature>
<dbReference type="PROSITE" id="PS00801">
    <property type="entry name" value="TRANSKETOLASE_1"/>
    <property type="match status" value="1"/>
</dbReference>
<comment type="pathway">
    <text evidence="1 11">Metabolic intermediate biosynthesis; 1-deoxy-D-xylulose 5-phosphate biosynthesis; 1-deoxy-D-xylulose 5-phosphate from D-glyceraldehyde 3-phosphate and pyruvate: step 1/1.</text>
</comment>
<dbReference type="RefSeq" id="WP_109099096.1">
    <property type="nucleotide sequence ID" value="NZ_QDKQ01000009.1"/>
</dbReference>
<dbReference type="GO" id="GO:0000287">
    <property type="term" value="F:magnesium ion binding"/>
    <property type="evidence" value="ECO:0007669"/>
    <property type="project" value="UniProtKB-UniRule"/>
</dbReference>
<evidence type="ECO:0000256" key="6">
    <source>
        <dbReference type="ARBA" id="ARBA00022842"/>
    </source>
</evidence>
<keyword evidence="4 11" id="KW-0808">Transferase</keyword>
<evidence type="ECO:0000256" key="3">
    <source>
        <dbReference type="ARBA" id="ARBA00011738"/>
    </source>
</evidence>
<dbReference type="InterPro" id="IPR009014">
    <property type="entry name" value="Transketo_C/PFOR_II"/>
</dbReference>
<comment type="caution">
    <text evidence="13">The sequence shown here is derived from an EMBL/GenBank/DDBJ whole genome shotgun (WGS) entry which is preliminary data.</text>
</comment>
<keyword evidence="5 11" id="KW-0479">Metal-binding</keyword>
<dbReference type="Gene3D" id="3.40.50.970">
    <property type="match status" value="2"/>
</dbReference>
<feature type="binding site" evidence="11">
    <location>
        <position position="149"/>
    </location>
    <ligand>
        <name>Mg(2+)</name>
        <dbReference type="ChEBI" id="CHEBI:18420"/>
    </ligand>
</feature>
<dbReference type="EC" id="2.2.1.7" evidence="11"/>
<evidence type="ECO:0000256" key="8">
    <source>
        <dbReference type="ARBA" id="ARBA00023052"/>
    </source>
</evidence>
<dbReference type="FunFam" id="3.40.50.970:FF:000005">
    <property type="entry name" value="1-deoxy-D-xylulose-5-phosphate synthase"/>
    <property type="match status" value="1"/>
</dbReference>
<dbReference type="GO" id="GO:0019288">
    <property type="term" value="P:isopentenyl diphosphate biosynthetic process, methylerythritol 4-phosphate pathway"/>
    <property type="evidence" value="ECO:0007669"/>
    <property type="project" value="UniProtKB-ARBA"/>
</dbReference>
<dbReference type="AlphaFoldDB" id="A0A2T9KDL7"/>
<dbReference type="Pfam" id="PF02780">
    <property type="entry name" value="Transketolase_C"/>
    <property type="match status" value="1"/>
</dbReference>
<evidence type="ECO:0000256" key="11">
    <source>
        <dbReference type="HAMAP-Rule" id="MF_00315"/>
    </source>
</evidence>
<dbReference type="NCBIfam" id="NF003933">
    <property type="entry name" value="PRK05444.2-2"/>
    <property type="match status" value="1"/>
</dbReference>
<dbReference type="SMART" id="SM00861">
    <property type="entry name" value="Transket_pyr"/>
    <property type="match status" value="1"/>
</dbReference>
<feature type="binding site" evidence="11">
    <location>
        <begin position="118"/>
        <end position="120"/>
    </location>
    <ligand>
        <name>thiamine diphosphate</name>
        <dbReference type="ChEBI" id="CHEBI:58937"/>
    </ligand>
</feature>
<evidence type="ECO:0000256" key="1">
    <source>
        <dbReference type="ARBA" id="ARBA00004980"/>
    </source>
</evidence>
<comment type="cofactor">
    <cofactor evidence="11">
        <name>thiamine diphosphate</name>
        <dbReference type="ChEBI" id="CHEBI:58937"/>
    </cofactor>
    <text evidence="11">Binds 1 thiamine pyrophosphate per subunit.</text>
</comment>
<dbReference type="EMBL" id="QDKQ01000009">
    <property type="protein sequence ID" value="PVM94071.1"/>
    <property type="molecule type" value="Genomic_DNA"/>
</dbReference>
<evidence type="ECO:0000256" key="7">
    <source>
        <dbReference type="ARBA" id="ARBA00022977"/>
    </source>
</evidence>
<dbReference type="PROSITE" id="PS00802">
    <property type="entry name" value="TRANSKETOLASE_2"/>
    <property type="match status" value="1"/>
</dbReference>
<proteinExistence type="inferred from homology"/>
<feature type="binding site" evidence="11">
    <location>
        <position position="178"/>
    </location>
    <ligand>
        <name>Mg(2+)</name>
        <dbReference type="ChEBI" id="CHEBI:18420"/>
    </ligand>
</feature>
<gene>
    <name evidence="11" type="primary">dxs</name>
    <name evidence="13" type="ORF">DDF67_00910</name>
</gene>
<comment type="subunit">
    <text evidence="3 11">Homodimer.</text>
</comment>
<keyword evidence="6 11" id="KW-0460">Magnesium</keyword>
<keyword evidence="8 11" id="KW-0786">Thiamine pyrophosphate</keyword>
<dbReference type="CDD" id="cd02007">
    <property type="entry name" value="TPP_DXS"/>
    <property type="match status" value="1"/>
</dbReference>
<evidence type="ECO:0000256" key="10">
    <source>
        <dbReference type="ARBA" id="ARBA00055605"/>
    </source>
</evidence>
<dbReference type="InterPro" id="IPR020826">
    <property type="entry name" value="Transketolase_BS"/>
</dbReference>
<evidence type="ECO:0000256" key="5">
    <source>
        <dbReference type="ARBA" id="ARBA00022723"/>
    </source>
</evidence>
<organism evidence="13 14">
    <name type="scientific">Caulobacter endophyticus</name>
    <dbReference type="NCBI Taxonomy" id="2172652"/>
    <lineage>
        <taxon>Bacteria</taxon>
        <taxon>Pseudomonadati</taxon>
        <taxon>Pseudomonadota</taxon>
        <taxon>Alphaproteobacteria</taxon>
        <taxon>Caulobacterales</taxon>
        <taxon>Caulobacteraceae</taxon>
        <taxon>Caulobacter</taxon>
    </lineage>
</organism>